<evidence type="ECO:0000256" key="19">
    <source>
        <dbReference type="PIRSR" id="PIRSR606539-1"/>
    </source>
</evidence>
<dbReference type="SUPFAM" id="SSF81665">
    <property type="entry name" value="Calcium ATPase, transmembrane domain M"/>
    <property type="match status" value="1"/>
</dbReference>
<feature type="binding site" evidence="18">
    <location>
        <position position="1742"/>
    </location>
    <ligand>
        <name>Mg(2+)</name>
        <dbReference type="ChEBI" id="CHEBI:18420"/>
    </ligand>
</feature>
<keyword evidence="5 22" id="KW-0812">Transmembrane</keyword>
<dbReference type="Pfam" id="PF16212">
    <property type="entry name" value="PhoLip_ATPase_C"/>
    <property type="match status" value="1"/>
</dbReference>
<feature type="transmembrane region" description="Helical" evidence="22">
    <location>
        <begin position="1112"/>
        <end position="1134"/>
    </location>
</feature>
<dbReference type="SUPFAM" id="SSF56784">
    <property type="entry name" value="HAD-like"/>
    <property type="match status" value="1"/>
</dbReference>
<feature type="binding site" evidence="21">
    <location>
        <position position="1015"/>
    </location>
    <ligand>
        <name>Mg(2+)</name>
        <dbReference type="ChEBI" id="CHEBI:18420"/>
    </ligand>
</feature>
<evidence type="ECO:0000313" key="27">
    <source>
        <dbReference type="EMBL" id="TKA77969.1"/>
    </source>
</evidence>
<comment type="cofactor">
    <cofactor evidence="1 18 21">
        <name>Mg(2+)</name>
        <dbReference type="ChEBI" id="CHEBI:18420"/>
    </cofactor>
</comment>
<keyword evidence="4 18" id="KW-0808">Transferase</keyword>
<evidence type="ECO:0000256" key="16">
    <source>
        <dbReference type="ARBA" id="ARBA00049128"/>
    </source>
</evidence>
<feature type="binding site" evidence="20">
    <location>
        <position position="633"/>
    </location>
    <ligand>
        <name>ATP</name>
        <dbReference type="ChEBI" id="CHEBI:30616"/>
    </ligand>
</feature>
<feature type="domain" description="P-type ATPase N-terminal" evidence="25">
    <location>
        <begin position="254"/>
        <end position="320"/>
    </location>
</feature>
<dbReference type="Gene3D" id="2.70.150.10">
    <property type="entry name" value="Calcium-transporting ATPase, cytoplasmic transduction domain A"/>
    <property type="match status" value="1"/>
</dbReference>
<evidence type="ECO:0000256" key="2">
    <source>
        <dbReference type="ARBA" id="ARBA00004166"/>
    </source>
</evidence>
<comment type="caution">
    <text evidence="18">Lacks conserved residue(s) required for the propagation of feature annotation.</text>
</comment>
<dbReference type="GO" id="GO:0000287">
    <property type="term" value="F:magnesium ion binding"/>
    <property type="evidence" value="ECO:0007669"/>
    <property type="project" value="UniProtKB-UniRule"/>
</dbReference>
<comment type="catalytic activity">
    <reaction evidence="18">
        <text>acetate + ATP = acetyl phosphate + ADP</text>
        <dbReference type="Rhea" id="RHEA:11352"/>
        <dbReference type="ChEBI" id="CHEBI:22191"/>
        <dbReference type="ChEBI" id="CHEBI:30089"/>
        <dbReference type="ChEBI" id="CHEBI:30616"/>
        <dbReference type="ChEBI" id="CHEBI:456216"/>
        <dbReference type="EC" id="2.7.2.1"/>
    </reaction>
</comment>
<dbReference type="PANTHER" id="PTHR24092:SF150">
    <property type="entry name" value="PHOSPHOLIPID-TRANSPORTING ATPASE"/>
    <property type="match status" value="1"/>
</dbReference>
<keyword evidence="6 18" id="KW-0479">Metal-binding</keyword>
<keyword evidence="9 18" id="KW-0067">ATP-binding</keyword>
<dbReference type="CDD" id="cd02073">
    <property type="entry name" value="P-type_ATPase_APLT_Dnf-like"/>
    <property type="match status" value="1"/>
</dbReference>
<dbReference type="NCBIfam" id="TIGR01652">
    <property type="entry name" value="ATPase-Plipid"/>
    <property type="match status" value="1"/>
</dbReference>
<feature type="binding site" evidence="18">
    <location>
        <begin position="1551"/>
        <end position="1555"/>
    </location>
    <ligand>
        <name>ATP</name>
        <dbReference type="ChEBI" id="CHEBI:30616"/>
    </ligand>
</feature>
<feature type="active site" description="4-aspartylphosphate intermediate" evidence="19">
    <location>
        <position position="633"/>
    </location>
</feature>
<dbReference type="SUPFAM" id="SSF53067">
    <property type="entry name" value="Actin-like ATPase domain"/>
    <property type="match status" value="2"/>
</dbReference>
<dbReference type="InterPro" id="IPR023214">
    <property type="entry name" value="HAD_sf"/>
</dbReference>
<feature type="binding site" evidence="20">
    <location>
        <position position="893"/>
    </location>
    <ligand>
        <name>ATP</name>
        <dbReference type="ChEBI" id="CHEBI:30616"/>
    </ligand>
</feature>
<feature type="binding site" evidence="21">
    <location>
        <position position="633"/>
    </location>
    <ligand>
        <name>Mg(2+)</name>
        <dbReference type="ChEBI" id="CHEBI:18420"/>
    </ligand>
</feature>
<dbReference type="Gene3D" id="3.30.420.40">
    <property type="match status" value="2"/>
</dbReference>
<feature type="compositionally biased region" description="Polar residues" evidence="23">
    <location>
        <begin position="202"/>
        <end position="214"/>
    </location>
</feature>
<dbReference type="InterPro" id="IPR008250">
    <property type="entry name" value="ATPase_P-typ_transduc_dom_A_sf"/>
</dbReference>
<dbReference type="InterPro" id="IPR023865">
    <property type="entry name" value="Aliphatic_acid_kinase_CS"/>
</dbReference>
<evidence type="ECO:0000256" key="10">
    <source>
        <dbReference type="ARBA" id="ARBA00022842"/>
    </source>
</evidence>
<dbReference type="PRINTS" id="PR00119">
    <property type="entry name" value="CATATPASE"/>
</dbReference>
<dbReference type="GO" id="GO:0032456">
    <property type="term" value="P:endocytic recycling"/>
    <property type="evidence" value="ECO:0007669"/>
    <property type="project" value="TreeGrafter"/>
</dbReference>
<evidence type="ECO:0000256" key="12">
    <source>
        <dbReference type="ARBA" id="ARBA00022989"/>
    </source>
</evidence>
<dbReference type="EC" id="2.7.2.1" evidence="18"/>
<evidence type="ECO:0000256" key="21">
    <source>
        <dbReference type="PIRSR" id="PIRSR606539-3"/>
    </source>
</evidence>
<feature type="binding site" evidence="20">
    <location>
        <position position="995"/>
    </location>
    <ligand>
        <name>ATP</name>
        <dbReference type="ChEBI" id="CHEBI:30616"/>
    </ligand>
</feature>
<dbReference type="InterPro" id="IPR018303">
    <property type="entry name" value="ATPase_P-typ_P_site"/>
</dbReference>
<feature type="active site" description="Proton donor/acceptor" evidence="18">
    <location>
        <position position="1491"/>
    </location>
</feature>
<dbReference type="EMBL" id="NAJQ01000124">
    <property type="protein sequence ID" value="TKA77969.1"/>
    <property type="molecule type" value="Genomic_DNA"/>
</dbReference>
<dbReference type="OrthoDB" id="377733at2759"/>
<dbReference type="FunFam" id="2.70.150.10:FF:000026">
    <property type="entry name" value="Phospholipid-transporting ATPase"/>
    <property type="match status" value="1"/>
</dbReference>
<evidence type="ECO:0000256" key="22">
    <source>
        <dbReference type="RuleBase" id="RU362033"/>
    </source>
</evidence>
<evidence type="ECO:0000256" key="6">
    <source>
        <dbReference type="ARBA" id="ARBA00022723"/>
    </source>
</evidence>
<dbReference type="NCBIfam" id="TIGR01494">
    <property type="entry name" value="ATPase_P-type"/>
    <property type="match status" value="1"/>
</dbReference>
<keyword evidence="11 22" id="KW-1278">Translocase</keyword>
<dbReference type="Gene3D" id="3.40.1110.10">
    <property type="entry name" value="Calcium-transporting ATPase, cytoplasmic domain N"/>
    <property type="match status" value="2"/>
</dbReference>
<comment type="similarity">
    <text evidence="3 22">Belongs to the cation transport ATPase (P-type) (TC 3.A.3) family. Type IV subfamily.</text>
</comment>
<dbReference type="InterPro" id="IPR043129">
    <property type="entry name" value="ATPase_NBD"/>
</dbReference>
<evidence type="ECO:0000256" key="18">
    <source>
        <dbReference type="HAMAP-Rule" id="MF_03131"/>
    </source>
</evidence>
<dbReference type="GO" id="GO:0045332">
    <property type="term" value="P:phospholipid translocation"/>
    <property type="evidence" value="ECO:0007669"/>
    <property type="project" value="TreeGrafter"/>
</dbReference>
<feature type="binding site" evidence="20">
    <location>
        <position position="1018"/>
    </location>
    <ligand>
        <name>ATP</name>
        <dbReference type="ChEBI" id="CHEBI:30616"/>
    </ligand>
</feature>
<proteinExistence type="inferred from homology"/>
<dbReference type="UniPathway" id="UPA00340">
    <property type="reaction ID" value="UER00458"/>
</dbReference>
<feature type="binding site" evidence="21">
    <location>
        <position position="635"/>
    </location>
    <ligand>
        <name>Mg(2+)</name>
        <dbReference type="ChEBI" id="CHEBI:18420"/>
    </ligand>
</feature>
<evidence type="ECO:0000256" key="7">
    <source>
        <dbReference type="ARBA" id="ARBA00022741"/>
    </source>
</evidence>
<reference evidence="27 28" key="1">
    <citation type="submission" date="2017-03" db="EMBL/GenBank/DDBJ databases">
        <title>Genomes of endolithic fungi from Antarctica.</title>
        <authorList>
            <person name="Coleine C."/>
            <person name="Masonjones S."/>
            <person name="Stajich J.E."/>
        </authorList>
    </citation>
    <scope>NUCLEOTIDE SEQUENCE [LARGE SCALE GENOMIC DNA]</scope>
    <source>
        <strain evidence="27 28">CCFEE 5184</strain>
    </source>
</reference>
<evidence type="ECO:0000256" key="9">
    <source>
        <dbReference type="ARBA" id="ARBA00022840"/>
    </source>
</evidence>
<feature type="region of interest" description="Disordered" evidence="23">
    <location>
        <begin position="148"/>
        <end position="167"/>
    </location>
</feature>
<evidence type="ECO:0000256" key="4">
    <source>
        <dbReference type="ARBA" id="ARBA00022679"/>
    </source>
</evidence>
<dbReference type="SUPFAM" id="SSF81653">
    <property type="entry name" value="Calcium ATPase, transduction domain A"/>
    <property type="match status" value="1"/>
</dbReference>
<dbReference type="SFLD" id="SFLDG00002">
    <property type="entry name" value="C1.7:_P-type_atpase_like"/>
    <property type="match status" value="1"/>
</dbReference>
<dbReference type="PROSITE" id="PS00154">
    <property type="entry name" value="ATPASE_E1_E2"/>
    <property type="match status" value="1"/>
</dbReference>
<dbReference type="GO" id="GO:0006085">
    <property type="term" value="P:acetyl-CoA biosynthetic process"/>
    <property type="evidence" value="ECO:0007669"/>
    <property type="project" value="UniProtKB-UniRule"/>
</dbReference>
<feature type="binding site" evidence="20">
    <location>
        <position position="989"/>
    </location>
    <ligand>
        <name>ATP</name>
        <dbReference type="ChEBI" id="CHEBI:30616"/>
    </ligand>
</feature>
<feature type="binding site" evidence="20">
    <location>
        <position position="892"/>
    </location>
    <ligand>
        <name>ATP</name>
        <dbReference type="ChEBI" id="CHEBI:30616"/>
    </ligand>
</feature>
<comment type="catalytic activity">
    <reaction evidence="15 22">
        <text>ATP + H2O + phospholipidSide 1 = ADP + phosphate + phospholipidSide 2.</text>
        <dbReference type="EC" id="7.6.2.1"/>
    </reaction>
</comment>
<evidence type="ECO:0000259" key="26">
    <source>
        <dbReference type="Pfam" id="PF16212"/>
    </source>
</evidence>
<feature type="region of interest" description="Disordered" evidence="23">
    <location>
        <begin position="192"/>
        <end position="223"/>
    </location>
</feature>
<dbReference type="GO" id="GO:0006082">
    <property type="term" value="P:organic acid metabolic process"/>
    <property type="evidence" value="ECO:0007669"/>
    <property type="project" value="InterPro"/>
</dbReference>
<dbReference type="PROSITE" id="PS01076">
    <property type="entry name" value="ACETATE_KINASE_2"/>
    <property type="match status" value="1"/>
</dbReference>
<keyword evidence="10 18" id="KW-0460">Magnesium</keyword>
<organism evidence="27 28">
    <name type="scientific">Friedmanniomyces simplex</name>
    <dbReference type="NCBI Taxonomy" id="329884"/>
    <lineage>
        <taxon>Eukaryota</taxon>
        <taxon>Fungi</taxon>
        <taxon>Dikarya</taxon>
        <taxon>Ascomycota</taxon>
        <taxon>Pezizomycotina</taxon>
        <taxon>Dothideomycetes</taxon>
        <taxon>Dothideomycetidae</taxon>
        <taxon>Mycosphaerellales</taxon>
        <taxon>Teratosphaeriaceae</taxon>
        <taxon>Friedmanniomyces</taxon>
    </lineage>
</organism>
<feature type="binding site" evidence="20">
    <location>
        <position position="1019"/>
    </location>
    <ligand>
        <name>ATP</name>
        <dbReference type="ChEBI" id="CHEBI:30616"/>
    </ligand>
</feature>
<feature type="binding site" evidence="20">
    <location>
        <position position="732"/>
    </location>
    <ligand>
        <name>ATP</name>
        <dbReference type="ChEBI" id="CHEBI:30616"/>
    </ligand>
</feature>
<keyword evidence="12 22" id="KW-1133">Transmembrane helix</keyword>
<dbReference type="GO" id="GO:0005524">
    <property type="term" value="F:ATP binding"/>
    <property type="evidence" value="ECO:0007669"/>
    <property type="project" value="UniProtKB-UniRule"/>
</dbReference>
<evidence type="ECO:0000259" key="25">
    <source>
        <dbReference type="Pfam" id="PF16209"/>
    </source>
</evidence>
<keyword evidence="14 22" id="KW-0472">Membrane</keyword>
<dbReference type="InterPro" id="IPR032631">
    <property type="entry name" value="P-type_ATPase_N"/>
</dbReference>
<feature type="binding site" evidence="20">
    <location>
        <position position="810"/>
    </location>
    <ligand>
        <name>ATP</name>
        <dbReference type="ChEBI" id="CHEBI:30616"/>
    </ligand>
</feature>
<dbReference type="Pfam" id="PF16209">
    <property type="entry name" value="PhoLip_ATPase_N"/>
    <property type="match status" value="1"/>
</dbReference>
<evidence type="ECO:0000259" key="24">
    <source>
        <dbReference type="Pfam" id="PF00122"/>
    </source>
</evidence>
<dbReference type="InterPro" id="IPR032630">
    <property type="entry name" value="P_typ_ATPase_c"/>
</dbReference>
<dbReference type="STRING" id="329884.A0A4V6WL79"/>
<feature type="transmembrane region" description="Helical" evidence="22">
    <location>
        <begin position="517"/>
        <end position="540"/>
    </location>
</feature>
<dbReference type="HAMAP" id="MF_00020">
    <property type="entry name" value="Acetate_kinase"/>
    <property type="match status" value="1"/>
</dbReference>
<feature type="binding site" evidence="20">
    <location>
        <position position="891"/>
    </location>
    <ligand>
        <name>ATP</name>
        <dbReference type="ChEBI" id="CHEBI:30616"/>
    </ligand>
</feature>
<dbReference type="InterPro" id="IPR023298">
    <property type="entry name" value="ATPase_P-typ_TM_dom_sf"/>
</dbReference>
<feature type="compositionally biased region" description="Polar residues" evidence="23">
    <location>
        <begin position="46"/>
        <end position="56"/>
    </location>
</feature>
<comment type="caution">
    <text evidence="27">The sequence shown here is derived from an EMBL/GenBank/DDBJ whole genome shotgun (WGS) entry which is preliminary data.</text>
</comment>
<dbReference type="GO" id="GO:0090556">
    <property type="term" value="F:phosphatidylserine floppase activity"/>
    <property type="evidence" value="ECO:0007669"/>
    <property type="project" value="RHEA"/>
</dbReference>
<evidence type="ECO:0000256" key="17">
    <source>
        <dbReference type="ARBA" id="ARBA00051303"/>
    </source>
</evidence>
<dbReference type="Pfam" id="PF00122">
    <property type="entry name" value="E1-E2_ATPase"/>
    <property type="match status" value="1"/>
</dbReference>
<comment type="subcellular location">
    <subcellularLocation>
        <location evidence="2">Golgi apparatus</location>
        <location evidence="2">trans-Golgi network membrane</location>
        <topology evidence="2">Multi-pass membrane protein</topology>
    </subcellularLocation>
    <subcellularLocation>
        <location evidence="22">Membrane</location>
        <topology evidence="22">Multi-pass membrane protein</topology>
    </subcellularLocation>
</comment>
<dbReference type="InterPro" id="IPR001757">
    <property type="entry name" value="P_typ_ATPase"/>
</dbReference>
<evidence type="ECO:0000256" key="13">
    <source>
        <dbReference type="ARBA" id="ARBA00023034"/>
    </source>
</evidence>
<dbReference type="PANTHER" id="PTHR24092">
    <property type="entry name" value="PROBABLE PHOSPHOLIPID-TRANSPORTING ATPASE"/>
    <property type="match status" value="1"/>
</dbReference>
<keyword evidence="8 18" id="KW-0418">Kinase</keyword>
<dbReference type="InterPro" id="IPR000890">
    <property type="entry name" value="Aliphatic_acid_kin_short-chain"/>
</dbReference>
<comment type="pathway">
    <text evidence="18">Metabolic intermediate biosynthesis; acetyl-CoA biosynthesis; acetyl-CoA from acetate: step 1/2.</text>
</comment>
<evidence type="ECO:0000256" key="11">
    <source>
        <dbReference type="ARBA" id="ARBA00022967"/>
    </source>
</evidence>
<feature type="transmembrane region" description="Helical" evidence="22">
    <location>
        <begin position="1220"/>
        <end position="1242"/>
    </location>
</feature>
<feature type="binding site" evidence="18">
    <location>
        <position position="1435"/>
    </location>
    <ligand>
        <name>substrate</name>
    </ligand>
</feature>
<dbReference type="InterPro" id="IPR059000">
    <property type="entry name" value="ATPase_P-type_domA"/>
</dbReference>
<feature type="transmembrane region" description="Helical" evidence="22">
    <location>
        <begin position="569"/>
        <end position="590"/>
    </location>
</feature>
<feature type="site" description="Transition state stabilizer" evidence="18">
    <location>
        <position position="1584"/>
    </location>
</feature>
<dbReference type="GO" id="GO:0006892">
    <property type="term" value="P:post-Golgi vesicle-mediated transport"/>
    <property type="evidence" value="ECO:0007669"/>
    <property type="project" value="TreeGrafter"/>
</dbReference>
<keyword evidence="13" id="KW-0333">Golgi apparatus</keyword>
<feature type="region of interest" description="Disordered" evidence="23">
    <location>
        <begin position="1"/>
        <end position="99"/>
    </location>
</feature>
<comment type="catalytic activity">
    <reaction evidence="17">
        <text>a 1,2-diacyl-sn-glycero-3-phospho-L-serine(out) + ATP + H2O = a 1,2-diacyl-sn-glycero-3-phospho-L-serine(in) + ADP + phosphate + H(+)</text>
        <dbReference type="Rhea" id="RHEA:38567"/>
        <dbReference type="ChEBI" id="CHEBI:15377"/>
        <dbReference type="ChEBI" id="CHEBI:15378"/>
        <dbReference type="ChEBI" id="CHEBI:30616"/>
        <dbReference type="ChEBI" id="CHEBI:43474"/>
        <dbReference type="ChEBI" id="CHEBI:57262"/>
        <dbReference type="ChEBI" id="CHEBI:456216"/>
    </reaction>
    <physiologicalReaction direction="left-to-right" evidence="17">
        <dbReference type="Rhea" id="RHEA:38568"/>
    </physiologicalReaction>
</comment>
<dbReference type="GO" id="GO:0005886">
    <property type="term" value="C:plasma membrane"/>
    <property type="evidence" value="ECO:0007669"/>
    <property type="project" value="TreeGrafter"/>
</dbReference>
<comment type="similarity">
    <text evidence="18">Belongs to the acetokinase family.</text>
</comment>
<evidence type="ECO:0000256" key="5">
    <source>
        <dbReference type="ARBA" id="ARBA00022692"/>
    </source>
</evidence>
<feature type="domain" description="P-type ATPase A" evidence="24">
    <location>
        <begin position="348"/>
        <end position="416"/>
    </location>
</feature>
<feature type="domain" description="P-type ATPase C-terminal" evidence="26">
    <location>
        <begin position="1041"/>
        <end position="1293"/>
    </location>
</feature>
<dbReference type="Gene3D" id="3.40.50.1000">
    <property type="entry name" value="HAD superfamily/HAD-like"/>
    <property type="match status" value="1"/>
</dbReference>
<gene>
    <name evidence="27" type="ORF">B0A55_05809</name>
</gene>
<evidence type="ECO:0000256" key="20">
    <source>
        <dbReference type="PIRSR" id="PIRSR606539-2"/>
    </source>
</evidence>
<keyword evidence="28" id="KW-1185">Reference proteome</keyword>
<dbReference type="SFLD" id="SFLDF00027">
    <property type="entry name" value="p-type_atpase"/>
    <property type="match status" value="1"/>
</dbReference>
<dbReference type="GO" id="GO:0016887">
    <property type="term" value="F:ATP hydrolysis activity"/>
    <property type="evidence" value="ECO:0007669"/>
    <property type="project" value="InterPro"/>
</dbReference>
<dbReference type="InterPro" id="IPR036412">
    <property type="entry name" value="HAD-like_sf"/>
</dbReference>
<feature type="binding site" evidence="20">
    <location>
        <position position="635"/>
    </location>
    <ligand>
        <name>ATP</name>
        <dbReference type="ChEBI" id="CHEBI:30616"/>
    </ligand>
</feature>
<dbReference type="GO" id="GO:0008776">
    <property type="term" value="F:acetate kinase activity"/>
    <property type="evidence" value="ECO:0007669"/>
    <property type="project" value="UniProtKB-UniRule"/>
</dbReference>
<feature type="transmembrane region" description="Helical" evidence="22">
    <location>
        <begin position="1155"/>
        <end position="1172"/>
    </location>
</feature>
<accession>A0A4V6WL79</accession>
<feature type="binding site" evidence="21">
    <location>
        <position position="1019"/>
    </location>
    <ligand>
        <name>Mg(2+)</name>
        <dbReference type="ChEBI" id="CHEBI:18420"/>
    </ligand>
</feature>
<comment type="catalytic activity">
    <reaction evidence="16">
        <text>a 1,2-diacyl-sn-glycero-3-phosphoethanolamine(out) + ATP + H2O = a 1,2-diacyl-sn-glycero-3-phosphoethanolamine(in) + ADP + phosphate + H(+)</text>
        <dbReference type="Rhea" id="RHEA:66132"/>
        <dbReference type="ChEBI" id="CHEBI:15377"/>
        <dbReference type="ChEBI" id="CHEBI:15378"/>
        <dbReference type="ChEBI" id="CHEBI:30616"/>
        <dbReference type="ChEBI" id="CHEBI:43474"/>
        <dbReference type="ChEBI" id="CHEBI:64612"/>
        <dbReference type="ChEBI" id="CHEBI:456216"/>
    </reaction>
    <physiologicalReaction direction="left-to-right" evidence="16">
        <dbReference type="Rhea" id="RHEA:66133"/>
    </physiologicalReaction>
</comment>
<evidence type="ECO:0000256" key="1">
    <source>
        <dbReference type="ARBA" id="ARBA00001946"/>
    </source>
</evidence>
<dbReference type="InterPro" id="IPR023299">
    <property type="entry name" value="ATPase_P-typ_cyto_dom_N"/>
</dbReference>
<evidence type="ECO:0000256" key="23">
    <source>
        <dbReference type="SAM" id="MobiDB-lite"/>
    </source>
</evidence>
<evidence type="ECO:0000256" key="14">
    <source>
        <dbReference type="ARBA" id="ARBA00023136"/>
    </source>
</evidence>
<dbReference type="Pfam" id="PF00871">
    <property type="entry name" value="Acetate_kinase"/>
    <property type="match status" value="1"/>
</dbReference>
<dbReference type="InterPro" id="IPR044492">
    <property type="entry name" value="P_typ_ATPase_HD_dom"/>
</dbReference>
<evidence type="ECO:0000256" key="15">
    <source>
        <dbReference type="ARBA" id="ARBA00034036"/>
    </source>
</evidence>
<feature type="binding site" evidence="20">
    <location>
        <position position="634"/>
    </location>
    <ligand>
        <name>ATP</name>
        <dbReference type="ChEBI" id="CHEBI:30616"/>
    </ligand>
</feature>
<evidence type="ECO:0000256" key="3">
    <source>
        <dbReference type="ARBA" id="ARBA00008109"/>
    </source>
</evidence>
<feature type="transmembrane region" description="Helical" evidence="22">
    <location>
        <begin position="1192"/>
        <end position="1213"/>
    </location>
</feature>
<dbReference type="Proteomes" id="UP000309340">
    <property type="component" value="Unassembled WGS sequence"/>
</dbReference>
<name>A0A4V6WL79_9PEZI</name>
<dbReference type="SUPFAM" id="SSF81660">
    <property type="entry name" value="Metal cation-transporting ATPase, ATP-binding domain N"/>
    <property type="match status" value="1"/>
</dbReference>
<evidence type="ECO:0000313" key="28">
    <source>
        <dbReference type="Proteomes" id="UP000309340"/>
    </source>
</evidence>
<evidence type="ECO:0000256" key="8">
    <source>
        <dbReference type="ARBA" id="ARBA00022777"/>
    </source>
</evidence>
<dbReference type="FunFam" id="3.40.50.1000:FF:000010">
    <property type="entry name" value="Phospholipid-transporting ATPase"/>
    <property type="match status" value="1"/>
</dbReference>
<keyword evidence="7 18" id="KW-0547">Nucleotide-binding</keyword>
<sequence>MAGRPGYNPQQTGHDDLLHLDEDEDGPIYNPGQPPPVSDQDMLHTHNISNSDARISTSHDDFVGSQSTASLPGGPGHAASSSTSGNLQPPMLGDAGRSYSQTSAMNNYQRYSDVDNDQYSDSASMAGGSYYAAGGGIDEDSVPGLPLNRGASKHRSRNSILSLGGGMVGRAKNMLGMGPEYSEMDLPLTEAGARPERDRTDSAGTNSSQDHTTATGGGGWWQPWSPSFSRRTPGATFTFGRSKPDPSTLGPRLIHLNNPPANLANKYVDNHVSTAKYNPATFLPKFLFEQFSKYANLFFLFTAILQQIPNISPTNRYTTIVPLGIVLLVSAGKEVIEDNRRKSQDRQLNRSPAKVLRGTRFESVKWIDLRVGDTVRVESEEPFPADLVLLASSEPEGLCYIETANLDGETNLKIKQAIPETCELVSSADLARLGGRIRSEQPNSSLYTYEAALTLQSGGGEREVPINPDQLLLRGATLRNTPWIHGVVVFTGHETKLMRNATATPIKRTNVEKRVNIQILMLGGVLIALSVISTIGDLVVRETIGTKLFYLGPQYGHINIASQFFGDVFTYWILYSNLVPISLFVTVEIIKYYQAFLIGSDLDIYYTDTDTPSNCRTSSLVEELGQVEYIFSDKTGTLTCNVMEFRCASIGGVQYADEVPEDRRAVVAEDGEEDEAGQGIYDFKGLERHRLQDSKGTGQVIEQFLTLLSTCHTVIPETKSGAIKYQAASPDEGALVEGAVRLGYQFFARKPRAVRIRIDGAGGREEEYELLAVCEFNRADTVILERLAVRDEVVEKTLLHLEEYAAEGLRTLCLAMREVPEQEFREWWDVFNRAQTTVGGNRAEELDKAAELIEHDFDLLGATAIEDKLQEGVPDTIHTLQTAGIKVWVLTGDRQETAINIGMSCKLISEDMTLLVVNEENAQATRANLQKKLDAIRSQQAQSGSGLGAELETLALVIDGKSLTFALERDMEKMFLDLAVMCKAVICCRVSPLQKALVVKLVKRHLHAILLAIGDGANDVSMIQAAHIGIGISGVEGLQAARSADVSIAQFRFLKKLLLVHGAWSYQRISKVILYFYYKNTALFITQFWYSFQNAFSGQVIYESWTLSFFNVVFTVMPPFVLGIFDQFVNARLLDRYPQLYQLSQKGVFFRTHNFWSWVGNGFYHSLVLYFVSELIYWDDGYLSNGHVAGHWVWGTSLYTAGLVTVLGKAALITNIWTKYTVLAIPGSLAIWFIFLPVYAIVAPKLGFSEEYVNILPVLLGDPKFWLMMIVVPVLCLLRDFAWKYAKRMVWPQAYHHVQEIQKYNVQDYRPRMEQFQKAIRKVRQVQRMRKQRGYAFSQTDESQARVLQAYDTTRERGRYGEMAKLATIQIAGLTAPPATLTYDRGPHHIKAQPLPESTVNSQETAYEHILHHLTSDPELPELSHPDDIEFACHRVVHGGDYDKPVRIDRDTFHRLEELSDLAPLHNAGALTIVKAVHEKCPKASNIAFFDNAFHQTLPEAARTYVIDQKVAKRNKLRKYGFHGLSYAFVTRAVAKHLSMPVEKLNIIALHLGSGASACCIQGGKSIDTSMGLTPLAGLPGATRSGSLDPSLIFHFTHDAGKPSPNSAKGMHITEAEDILNKKSGWKALTGTTDFGTISAKAESGEDAACKLAFDIFVDRITDFVAAYYVKLGGRVDALVFAGGIGEKGVQLRRAVVGKVACLGFALDEGRNGAPDGKAVVTDVGAEGAKSKHRVLICQTDEQAEMARECALDADGLRRPA</sequence>
<dbReference type="NCBIfam" id="TIGR00016">
    <property type="entry name" value="ackA"/>
    <property type="match status" value="1"/>
</dbReference>
<dbReference type="GO" id="GO:0005802">
    <property type="term" value="C:trans-Golgi network"/>
    <property type="evidence" value="ECO:0007669"/>
    <property type="project" value="TreeGrafter"/>
</dbReference>
<feature type="site" description="Transition state stabilizer" evidence="18">
    <location>
        <position position="1523"/>
    </location>
</feature>
<protein>
    <recommendedName>
        <fullName evidence="18">Probable acetate kinase</fullName>
        <ecNumber evidence="18">2.7.2.1</ecNumber>
    </recommendedName>
    <alternativeName>
        <fullName evidence="18">Acetokinase</fullName>
    </alternativeName>
</protein>
<dbReference type="InterPro" id="IPR006539">
    <property type="entry name" value="P-type_ATPase_IV"/>
</dbReference>
<dbReference type="InterPro" id="IPR004372">
    <property type="entry name" value="Ac/propionate_kinase"/>
</dbReference>
<feature type="binding site" evidence="20">
    <location>
        <position position="776"/>
    </location>
    <ligand>
        <name>ATP</name>
        <dbReference type="ChEBI" id="CHEBI:30616"/>
    </ligand>
</feature>
<dbReference type="SFLD" id="SFLDS00003">
    <property type="entry name" value="Haloacid_Dehalogenase"/>
    <property type="match status" value="1"/>
</dbReference>